<feature type="compositionally biased region" description="Polar residues" evidence="1">
    <location>
        <begin position="557"/>
        <end position="566"/>
    </location>
</feature>
<feature type="compositionally biased region" description="Polar residues" evidence="1">
    <location>
        <begin position="289"/>
        <end position="302"/>
    </location>
</feature>
<feature type="compositionally biased region" description="Polar residues" evidence="1">
    <location>
        <begin position="330"/>
        <end position="347"/>
    </location>
</feature>
<accession>A0A9X0A922</accession>
<protein>
    <submittedName>
        <fullName evidence="2">Uncharacterized protein</fullName>
    </submittedName>
</protein>
<feature type="compositionally biased region" description="Polar residues" evidence="1">
    <location>
        <begin position="55"/>
        <end position="94"/>
    </location>
</feature>
<evidence type="ECO:0000313" key="2">
    <source>
        <dbReference type="EMBL" id="KAJ8058089.1"/>
    </source>
</evidence>
<dbReference type="EMBL" id="JAPEIS010000017">
    <property type="protein sequence ID" value="KAJ8058089.1"/>
    <property type="molecule type" value="Genomic_DNA"/>
</dbReference>
<comment type="caution">
    <text evidence="2">The sequence shown here is derived from an EMBL/GenBank/DDBJ whole genome shotgun (WGS) entry which is preliminary data.</text>
</comment>
<feature type="compositionally biased region" description="Basic and acidic residues" evidence="1">
    <location>
        <begin position="234"/>
        <end position="246"/>
    </location>
</feature>
<feature type="compositionally biased region" description="Basic and acidic residues" evidence="1">
    <location>
        <begin position="721"/>
        <end position="730"/>
    </location>
</feature>
<gene>
    <name evidence="2" type="ORF">OCU04_012948</name>
</gene>
<dbReference type="AlphaFoldDB" id="A0A9X0A922"/>
<proteinExistence type="predicted"/>
<evidence type="ECO:0000256" key="1">
    <source>
        <dbReference type="SAM" id="MobiDB-lite"/>
    </source>
</evidence>
<feature type="region of interest" description="Disordered" evidence="1">
    <location>
        <begin position="610"/>
        <end position="629"/>
    </location>
</feature>
<organism evidence="2 3">
    <name type="scientific">Sclerotinia nivalis</name>
    <dbReference type="NCBI Taxonomy" id="352851"/>
    <lineage>
        <taxon>Eukaryota</taxon>
        <taxon>Fungi</taxon>
        <taxon>Dikarya</taxon>
        <taxon>Ascomycota</taxon>
        <taxon>Pezizomycotina</taxon>
        <taxon>Leotiomycetes</taxon>
        <taxon>Helotiales</taxon>
        <taxon>Sclerotiniaceae</taxon>
        <taxon>Sclerotinia</taxon>
    </lineage>
</organism>
<feature type="compositionally biased region" description="Low complexity" evidence="1">
    <location>
        <begin position="100"/>
        <end position="111"/>
    </location>
</feature>
<dbReference type="Proteomes" id="UP001152300">
    <property type="component" value="Unassembled WGS sequence"/>
</dbReference>
<name>A0A9X0A922_9HELO</name>
<feature type="region of interest" description="Disordered" evidence="1">
    <location>
        <begin position="705"/>
        <end position="736"/>
    </location>
</feature>
<keyword evidence="3" id="KW-1185">Reference proteome</keyword>
<feature type="compositionally biased region" description="Basic and acidic residues" evidence="1">
    <location>
        <begin position="189"/>
        <end position="199"/>
    </location>
</feature>
<evidence type="ECO:0000313" key="3">
    <source>
        <dbReference type="Proteomes" id="UP001152300"/>
    </source>
</evidence>
<feature type="region of interest" description="Disordered" evidence="1">
    <location>
        <begin position="414"/>
        <end position="458"/>
    </location>
</feature>
<sequence>MVGARRTRAAGASPGGFKSLDDIPKPTRGRGKKVKTEPVEPSIESESSDPLITPAETNNNTESQKAQSSPTNASRTNSPDSHSPTPTPGDSRSASPPPKNNIASNDASSDNDVIRQEQAAQRIAPLESRKRSREDEPSTHQSAGITNGNAEEDVEQRVSKRTRRQQSNDVEDTINQDQDARPIAPLGSSRERSREEEPSAHQSAGVTNTEEDDEQRASKRTRRQQSNDVEVEAEAEKSTEPELEPKKKSRGRPVNRAKASPKKPANKTRGRKQDPIVLNDSSSDEAAETTVSPLQSRSTSAPKQPVTPSPHAPQHQQGISSAEEDEPQVGPSTISHPTSTDLQTVPQTEIKKPAPSLTETGPTPSKSRANAPVSKGLPFSSYQIIPGMSKTERLRLFYYGPPLPSKGKEVANEVAQGANDVAHQSELKTTAATSSSENLSKPDVPHSANQSPRNGLRLTDPYLVAVAKVFTNHRDKSKAMPSIEQVTAFLTNFDAQQPLYNPKAQMVTQKPTRPLQPKKPKRSGYCVPDTDSDDTDMSGEDEAQVVDEPKTPEAQISPAQDASPRSNWWGPFSAVATLFTSPFRKQSTAAPAPLSGNKLVPPPFIFNQPPTTPAAVPLKRMSHSDRKRNTRNVQGRLTGFQTELHPRHRDVEATTPHASGLLTAAELREIHRAQDEYAAKHGGKGPSIEANHDIHKFARASQRAAVTTPVEEETPAFTHAKAGEKRDADGAPKMPTQRWNDFLRKETGPKTDFGPRWIRCRNGLYIRENCTDRQFHENYIVTNDDPCWEDHYRDIDAFPKQDIFKPAGVQNPLNSAQLLEQAHLRARGVDGIPDESENDYTYVIDEQQKRLLFYSRSPYNMFQIPGKKLTSDHIENIKEGLPLLNPRDEYGIAIKTPSYDSTRPSREQKTTNVFQQLHDWDKKHYYKDAVEMKAGRILEPKQWSQTPPPKPKPGNAKLPDAVEQTPAPISEAVKHAMSRANKYLPAKGSGLRQVSNMSPLQAEQDRVMEAAKESKPMFNFDFSDESLGFHVDPLVKECVLERLGEGYVPITPMPDHIWQEHADLQLGEVERAVAKLFKGIDPRLFGSMHNGIKVPEQPNMAIEVTSESPTNRPALKLW</sequence>
<reference evidence="2" key="1">
    <citation type="submission" date="2022-11" db="EMBL/GenBank/DDBJ databases">
        <title>Genome Resource of Sclerotinia nivalis Strain SnTB1, a Plant Pathogen Isolated from American Ginseng.</title>
        <authorList>
            <person name="Fan S."/>
        </authorList>
    </citation>
    <scope>NUCLEOTIDE SEQUENCE</scope>
    <source>
        <strain evidence="2">SnTB1</strain>
    </source>
</reference>
<feature type="compositionally biased region" description="Acidic residues" evidence="1">
    <location>
        <begin position="530"/>
        <end position="545"/>
    </location>
</feature>
<feature type="compositionally biased region" description="Polar residues" evidence="1">
    <location>
        <begin position="427"/>
        <end position="439"/>
    </location>
</feature>
<feature type="region of interest" description="Disordered" evidence="1">
    <location>
        <begin position="501"/>
        <end position="567"/>
    </location>
</feature>
<feature type="compositionally biased region" description="Low complexity" evidence="1">
    <location>
        <begin position="39"/>
        <end position="50"/>
    </location>
</feature>
<feature type="compositionally biased region" description="Basic residues" evidence="1">
    <location>
        <begin position="247"/>
        <end position="270"/>
    </location>
</feature>
<feature type="compositionally biased region" description="Basic and acidic residues" evidence="1">
    <location>
        <begin position="127"/>
        <end position="138"/>
    </location>
</feature>
<feature type="compositionally biased region" description="Polar residues" evidence="1">
    <location>
        <begin position="357"/>
        <end position="368"/>
    </location>
</feature>
<dbReference type="OrthoDB" id="3524344at2759"/>
<feature type="region of interest" description="Disordered" evidence="1">
    <location>
        <begin position="937"/>
        <end position="959"/>
    </location>
</feature>
<feature type="region of interest" description="Disordered" evidence="1">
    <location>
        <begin position="1"/>
        <end position="382"/>
    </location>
</feature>
<feature type="compositionally biased region" description="Polar residues" evidence="1">
    <location>
        <begin position="139"/>
        <end position="149"/>
    </location>
</feature>